<dbReference type="InterPro" id="IPR036390">
    <property type="entry name" value="WH_DNA-bd_sf"/>
</dbReference>
<evidence type="ECO:0000313" key="6">
    <source>
        <dbReference type="Proteomes" id="UP000249915"/>
    </source>
</evidence>
<dbReference type="GO" id="GO:0045892">
    <property type="term" value="P:negative regulation of DNA-templated transcription"/>
    <property type="evidence" value="ECO:0007669"/>
    <property type="project" value="InterPro"/>
</dbReference>
<dbReference type="InterPro" id="IPR036388">
    <property type="entry name" value="WH-like_DNA-bd_sf"/>
</dbReference>
<evidence type="ECO:0000256" key="4">
    <source>
        <dbReference type="ARBA" id="ARBA00023163"/>
    </source>
</evidence>
<dbReference type="Gene3D" id="1.10.10.10">
    <property type="entry name" value="Winged helix-like DNA-binding domain superfamily/Winged helix DNA-binding domain"/>
    <property type="match status" value="1"/>
</dbReference>
<gene>
    <name evidence="5" type="ORF">BAY60_18380</name>
</gene>
<proteinExistence type="inferred from homology"/>
<protein>
    <submittedName>
        <fullName evidence="5">Penicillinase repressor</fullName>
    </submittedName>
</protein>
<dbReference type="SUPFAM" id="SSF46785">
    <property type="entry name" value="Winged helix' DNA-binding domain"/>
    <property type="match status" value="1"/>
</dbReference>
<keyword evidence="2" id="KW-0805">Transcription regulation</keyword>
<dbReference type="EMBL" id="MASW01000002">
    <property type="protein sequence ID" value="PXY28277.1"/>
    <property type="molecule type" value="Genomic_DNA"/>
</dbReference>
<keyword evidence="3" id="KW-0238">DNA-binding</keyword>
<reference evidence="5 6" key="1">
    <citation type="submission" date="2016-07" db="EMBL/GenBank/DDBJ databases">
        <title>Draft genome sequence of Prauserella muralis DSM 45305, isolated from a mould-covered wall in an indoor environment.</title>
        <authorList>
            <person name="Ruckert C."/>
            <person name="Albersmeier A."/>
            <person name="Jiang C.-L."/>
            <person name="Jiang Y."/>
            <person name="Kalinowski J."/>
            <person name="Schneider O."/>
            <person name="Winkler A."/>
            <person name="Zotchev S.B."/>
        </authorList>
    </citation>
    <scope>NUCLEOTIDE SEQUENCE [LARGE SCALE GENOMIC DNA]</scope>
    <source>
        <strain evidence="5 6">DSM 45305</strain>
    </source>
</reference>
<dbReference type="OrthoDB" id="9813987at2"/>
<dbReference type="GO" id="GO:0003677">
    <property type="term" value="F:DNA binding"/>
    <property type="evidence" value="ECO:0007669"/>
    <property type="project" value="UniProtKB-KW"/>
</dbReference>
<keyword evidence="4" id="KW-0804">Transcription</keyword>
<dbReference type="Gene3D" id="6.10.140.850">
    <property type="match status" value="1"/>
</dbReference>
<name>A0A2V4B2M3_9PSEU</name>
<comment type="similarity">
    <text evidence="1">Belongs to the BlaI transcriptional regulatory family.</text>
</comment>
<evidence type="ECO:0000313" key="5">
    <source>
        <dbReference type="EMBL" id="PXY28277.1"/>
    </source>
</evidence>
<accession>A0A2V4B2M3</accession>
<evidence type="ECO:0000256" key="1">
    <source>
        <dbReference type="ARBA" id="ARBA00011046"/>
    </source>
</evidence>
<dbReference type="InterPro" id="IPR005650">
    <property type="entry name" value="BlaI_family"/>
</dbReference>
<dbReference type="RefSeq" id="WP_112282291.1">
    <property type="nucleotide sequence ID" value="NZ_MASW01000002.1"/>
</dbReference>
<comment type="caution">
    <text evidence="5">The sequence shown here is derived from an EMBL/GenBank/DDBJ whole genome shotgun (WGS) entry which is preliminary data.</text>
</comment>
<organism evidence="5 6">
    <name type="scientific">Prauserella muralis</name>
    <dbReference type="NCBI Taxonomy" id="588067"/>
    <lineage>
        <taxon>Bacteria</taxon>
        <taxon>Bacillati</taxon>
        <taxon>Actinomycetota</taxon>
        <taxon>Actinomycetes</taxon>
        <taxon>Pseudonocardiales</taxon>
        <taxon>Pseudonocardiaceae</taxon>
        <taxon>Prauserella</taxon>
    </lineage>
</organism>
<evidence type="ECO:0000256" key="2">
    <source>
        <dbReference type="ARBA" id="ARBA00023015"/>
    </source>
</evidence>
<dbReference type="AlphaFoldDB" id="A0A2V4B2M3"/>
<dbReference type="Pfam" id="PF03965">
    <property type="entry name" value="Penicillinase_R"/>
    <property type="match status" value="1"/>
</dbReference>
<dbReference type="Proteomes" id="UP000249915">
    <property type="component" value="Unassembled WGS sequence"/>
</dbReference>
<dbReference type="PIRSF" id="PIRSF019455">
    <property type="entry name" value="CopR_AtkY"/>
    <property type="match status" value="1"/>
</dbReference>
<sequence length="120" mass="13562">MFGLGDLEGAVMEVLWRADEPVKVRQVLENLSSGRKLAYTTVMTVLDNLHRKGWAHRDRDGKAYRYRPAFTREEAAVRALREALDASGNPRAALLHFANSASARETEILRTALAKKVRRQ</sequence>
<keyword evidence="6" id="KW-1185">Reference proteome</keyword>
<evidence type="ECO:0000256" key="3">
    <source>
        <dbReference type="ARBA" id="ARBA00023125"/>
    </source>
</evidence>